<keyword evidence="4 10" id="KW-0812">Transmembrane</keyword>
<evidence type="ECO:0000256" key="11">
    <source>
        <dbReference type="RuleBase" id="RU003357"/>
    </source>
</evidence>
<protein>
    <submittedName>
        <fullName evidence="14">Iron complex outermembrane recepter protein</fullName>
    </submittedName>
</protein>
<reference evidence="14 15" key="1">
    <citation type="submission" date="2017-05" db="EMBL/GenBank/DDBJ databases">
        <authorList>
            <person name="Varghese N."/>
            <person name="Submissions S."/>
        </authorList>
    </citation>
    <scope>NUCLEOTIDE SEQUENCE [LARGE SCALE GENOMIC DNA]</scope>
    <source>
        <strain evidence="14 15">DSM 16304</strain>
    </source>
</reference>
<gene>
    <name evidence="14" type="ORF">SAMN06269117_101125</name>
</gene>
<keyword evidence="2 10" id="KW-0813">Transport</keyword>
<feature type="domain" description="TonB-dependent receptor plug" evidence="13">
    <location>
        <begin position="45"/>
        <end position="150"/>
    </location>
</feature>
<dbReference type="RefSeq" id="WP_142933529.1">
    <property type="nucleotide sequence ID" value="NZ_FXTM01000001.1"/>
</dbReference>
<keyword evidence="5" id="KW-0732">Signal</keyword>
<keyword evidence="3 10" id="KW-1134">Transmembrane beta strand</keyword>
<dbReference type="Gene3D" id="2.40.170.20">
    <property type="entry name" value="TonB-dependent receptor, beta-barrel domain"/>
    <property type="match status" value="1"/>
</dbReference>
<keyword evidence="15" id="KW-1185">Reference proteome</keyword>
<evidence type="ECO:0000256" key="5">
    <source>
        <dbReference type="ARBA" id="ARBA00022729"/>
    </source>
</evidence>
<dbReference type="Pfam" id="PF07715">
    <property type="entry name" value="Plug"/>
    <property type="match status" value="1"/>
</dbReference>
<dbReference type="Pfam" id="PF00593">
    <property type="entry name" value="TonB_dep_Rec_b-barrel"/>
    <property type="match status" value="1"/>
</dbReference>
<accession>A0A521AHB5</accession>
<keyword evidence="9 10" id="KW-0998">Cell outer membrane</keyword>
<dbReference type="PANTHER" id="PTHR30069">
    <property type="entry name" value="TONB-DEPENDENT OUTER MEMBRANE RECEPTOR"/>
    <property type="match status" value="1"/>
</dbReference>
<dbReference type="PANTHER" id="PTHR30069:SF29">
    <property type="entry name" value="HEMOGLOBIN AND HEMOGLOBIN-HAPTOGLOBIN-BINDING PROTEIN 1-RELATED"/>
    <property type="match status" value="1"/>
</dbReference>
<dbReference type="GO" id="GO:0009279">
    <property type="term" value="C:cell outer membrane"/>
    <property type="evidence" value="ECO:0007669"/>
    <property type="project" value="UniProtKB-SubCell"/>
</dbReference>
<sequence>MSLLTLIFLILFLATEANSQNLYSYYLLNQELKIISATKEKENLLKTPRYVRVITHDELERLGVKNLFELLDYLPEFYYWRSFFGLNAVGALGLRQSYFSEKIQVLINGVPISDPSNGSSFSVNSVFPLSNVKQVEIVYGPMTALYGYNTSLAVINLITYSSSDKGKIETSISTGHDSYNSIFIPFKNKTFSGSFSFSYVENRSPHKDYTDFLGLKGNYSSFKKNFDYFFTLSFPSGFYLKSYSVNRNEHFPVTISELVTNGNSYARRKSFINKLGYSFSLNNLKGDIYVGYNWFYLKRAYNLCPFNHKICSIYLPNELLAVEKRYLKEPRIGGFFSLSTNEFGKFSFGAEYTEVNLYKTRLNSNFLPSSVNVENPKSIVVFPNMRELSDKDKLISERKRYSFSPYIQYNFNFDDYYLLLNLRWNRTNDVGSDWSYTVSLMKKIEKSIFKLNFGRALRIPSFEEMYIKNNPILKGNQNLKLEKADSIMPSYQYIGDRVTVNLTAYYFRFRNFIYKRQVPGGSYQWDNSDSSVRSSGFITSLKTKIAQNLELRVSFGRIFSIEGLSGEYFDFPKKKLISGLNYWNKEITSGLYVVAYSKASSRAPGFYRVDYNFNLNLTRNSKVFLNVKNLLNRKYQFDDEIPGDERTLWVGFQLYY</sequence>
<dbReference type="Proteomes" id="UP000317315">
    <property type="component" value="Unassembled WGS sequence"/>
</dbReference>
<proteinExistence type="inferred from homology"/>
<evidence type="ECO:0000256" key="9">
    <source>
        <dbReference type="ARBA" id="ARBA00023237"/>
    </source>
</evidence>
<dbReference type="EMBL" id="FXTM01000001">
    <property type="protein sequence ID" value="SMO34179.1"/>
    <property type="molecule type" value="Genomic_DNA"/>
</dbReference>
<comment type="subcellular location">
    <subcellularLocation>
        <location evidence="1 10">Cell outer membrane</location>
        <topology evidence="1 10">Multi-pass membrane protein</topology>
    </subcellularLocation>
</comment>
<evidence type="ECO:0000313" key="15">
    <source>
        <dbReference type="Proteomes" id="UP000317315"/>
    </source>
</evidence>
<dbReference type="SUPFAM" id="SSF56935">
    <property type="entry name" value="Porins"/>
    <property type="match status" value="1"/>
</dbReference>
<evidence type="ECO:0000256" key="6">
    <source>
        <dbReference type="ARBA" id="ARBA00023077"/>
    </source>
</evidence>
<evidence type="ECO:0000256" key="4">
    <source>
        <dbReference type="ARBA" id="ARBA00022692"/>
    </source>
</evidence>
<evidence type="ECO:0000256" key="10">
    <source>
        <dbReference type="PROSITE-ProRule" id="PRU01360"/>
    </source>
</evidence>
<evidence type="ECO:0000256" key="8">
    <source>
        <dbReference type="ARBA" id="ARBA00023170"/>
    </source>
</evidence>
<evidence type="ECO:0000256" key="1">
    <source>
        <dbReference type="ARBA" id="ARBA00004571"/>
    </source>
</evidence>
<evidence type="ECO:0000313" key="14">
    <source>
        <dbReference type="EMBL" id="SMO34179.1"/>
    </source>
</evidence>
<dbReference type="Gene3D" id="2.170.130.10">
    <property type="entry name" value="TonB-dependent receptor, plug domain"/>
    <property type="match status" value="1"/>
</dbReference>
<keyword evidence="8" id="KW-0675">Receptor</keyword>
<name>A0A521AHB5_9BACT</name>
<evidence type="ECO:0000256" key="3">
    <source>
        <dbReference type="ARBA" id="ARBA00022452"/>
    </source>
</evidence>
<comment type="similarity">
    <text evidence="10 11">Belongs to the TonB-dependent receptor family.</text>
</comment>
<dbReference type="GO" id="GO:0044718">
    <property type="term" value="P:siderophore transmembrane transport"/>
    <property type="evidence" value="ECO:0007669"/>
    <property type="project" value="TreeGrafter"/>
</dbReference>
<feature type="domain" description="TonB-dependent receptor-like beta-barrel" evidence="12">
    <location>
        <begin position="210"/>
        <end position="630"/>
    </location>
</feature>
<dbReference type="InterPro" id="IPR037066">
    <property type="entry name" value="Plug_dom_sf"/>
</dbReference>
<keyword evidence="6 11" id="KW-0798">TonB box</keyword>
<dbReference type="OrthoDB" id="9800913at2"/>
<dbReference type="InterPro" id="IPR000531">
    <property type="entry name" value="Beta-barrel_TonB"/>
</dbReference>
<dbReference type="InterPro" id="IPR036942">
    <property type="entry name" value="Beta-barrel_TonB_sf"/>
</dbReference>
<evidence type="ECO:0000256" key="7">
    <source>
        <dbReference type="ARBA" id="ARBA00023136"/>
    </source>
</evidence>
<dbReference type="PROSITE" id="PS52016">
    <property type="entry name" value="TONB_DEPENDENT_REC_3"/>
    <property type="match status" value="1"/>
</dbReference>
<keyword evidence="7 10" id="KW-0472">Membrane</keyword>
<dbReference type="AlphaFoldDB" id="A0A521AHB5"/>
<evidence type="ECO:0000259" key="12">
    <source>
        <dbReference type="Pfam" id="PF00593"/>
    </source>
</evidence>
<evidence type="ECO:0000259" key="13">
    <source>
        <dbReference type="Pfam" id="PF07715"/>
    </source>
</evidence>
<organism evidence="14 15">
    <name type="scientific">Balnearium lithotrophicum</name>
    <dbReference type="NCBI Taxonomy" id="223788"/>
    <lineage>
        <taxon>Bacteria</taxon>
        <taxon>Pseudomonadati</taxon>
        <taxon>Aquificota</taxon>
        <taxon>Aquificia</taxon>
        <taxon>Desulfurobacteriales</taxon>
        <taxon>Desulfurobacteriaceae</taxon>
        <taxon>Balnearium</taxon>
    </lineage>
</organism>
<dbReference type="InterPro" id="IPR039426">
    <property type="entry name" value="TonB-dep_rcpt-like"/>
</dbReference>
<evidence type="ECO:0000256" key="2">
    <source>
        <dbReference type="ARBA" id="ARBA00022448"/>
    </source>
</evidence>
<dbReference type="InterPro" id="IPR012910">
    <property type="entry name" value="Plug_dom"/>
</dbReference>
<dbReference type="GO" id="GO:0015344">
    <property type="term" value="F:siderophore uptake transmembrane transporter activity"/>
    <property type="evidence" value="ECO:0007669"/>
    <property type="project" value="TreeGrafter"/>
</dbReference>